<sequence>MLRRTALAAAALIAAGALALTACTAGGGGDSTPTATGKPDPDASVAIRLVLEPGNLDIRQTAGSALDQILVDNIYQGIVARTPEQDIVASLASDWTVSPDGLTYTFTVREGVTFHDGQPLTPQDVVWSLTAHKSTPGWVDADVTDPTTGEIIGGALSHVSTIAADGQNVTLTLSEPDSSLLWNLTGRAGIILKESDTVDYKTKANGTGPFVLKNWSQGDSITFARNDAYWGDKAQVGEVVFDYIPDNQAALNAVLANEVDVVTGFDANLKDQVEKSGDFSLVLGKSTDKGTLAFNQTTGPLADKRVRQAIRQAIDHDAFIEAMASGETLYGPIPSLDPGYRDLSEVAPYDPDAAKKLLKEAGEEDLELTLTIPNFYSTTIPQILVSDLNEVGITLEVNSVDFSTWLTDVYTNHDYELSFVLHTEARDFENWADPDYYFTYDNPEVQSLYEKSLAATDEAKAADLLSQAARIVSEDAGADWLYNGASVVAVGTNITGMPSINVNERLDLADIAKSNG</sequence>
<evidence type="ECO:0000256" key="2">
    <source>
        <dbReference type="ARBA" id="ARBA00005695"/>
    </source>
</evidence>
<dbReference type="RefSeq" id="WP_191172932.1">
    <property type="nucleotide sequence ID" value="NZ_JACXZS010000012.1"/>
</dbReference>
<evidence type="ECO:0000256" key="5">
    <source>
        <dbReference type="SAM" id="SignalP"/>
    </source>
</evidence>
<comment type="similarity">
    <text evidence="2">Belongs to the bacterial solute-binding protein 5 family.</text>
</comment>
<dbReference type="Gene3D" id="3.40.190.10">
    <property type="entry name" value="Periplasmic binding protein-like II"/>
    <property type="match status" value="1"/>
</dbReference>
<organism evidence="7 8">
    <name type="scientific">Microbacterium helvum</name>
    <dbReference type="NCBI Taxonomy" id="2773713"/>
    <lineage>
        <taxon>Bacteria</taxon>
        <taxon>Bacillati</taxon>
        <taxon>Actinomycetota</taxon>
        <taxon>Actinomycetes</taxon>
        <taxon>Micrococcales</taxon>
        <taxon>Microbacteriaceae</taxon>
        <taxon>Microbacterium</taxon>
    </lineage>
</organism>
<dbReference type="PANTHER" id="PTHR30290:SF10">
    <property type="entry name" value="PERIPLASMIC OLIGOPEPTIDE-BINDING PROTEIN-RELATED"/>
    <property type="match status" value="1"/>
</dbReference>
<accession>A0ABR8NUA2</accession>
<comment type="caution">
    <text evidence="7">The sequence shown here is derived from an EMBL/GenBank/DDBJ whole genome shotgun (WGS) entry which is preliminary data.</text>
</comment>
<protein>
    <submittedName>
        <fullName evidence="7">ABC transporter substrate-binding protein</fullName>
    </submittedName>
</protein>
<evidence type="ECO:0000256" key="3">
    <source>
        <dbReference type="ARBA" id="ARBA00022448"/>
    </source>
</evidence>
<evidence type="ECO:0000259" key="6">
    <source>
        <dbReference type="Pfam" id="PF00496"/>
    </source>
</evidence>
<feature type="signal peptide" evidence="5">
    <location>
        <begin position="1"/>
        <end position="19"/>
    </location>
</feature>
<dbReference type="PANTHER" id="PTHR30290">
    <property type="entry name" value="PERIPLASMIC BINDING COMPONENT OF ABC TRANSPORTER"/>
    <property type="match status" value="1"/>
</dbReference>
<dbReference type="InterPro" id="IPR030678">
    <property type="entry name" value="Peptide/Ni-bd"/>
</dbReference>
<dbReference type="PROSITE" id="PS51257">
    <property type="entry name" value="PROKAR_LIPOPROTEIN"/>
    <property type="match status" value="1"/>
</dbReference>
<dbReference type="InterPro" id="IPR039424">
    <property type="entry name" value="SBP_5"/>
</dbReference>
<evidence type="ECO:0000256" key="1">
    <source>
        <dbReference type="ARBA" id="ARBA00004196"/>
    </source>
</evidence>
<dbReference type="SUPFAM" id="SSF53850">
    <property type="entry name" value="Periplasmic binding protein-like II"/>
    <property type="match status" value="1"/>
</dbReference>
<dbReference type="Proteomes" id="UP000598426">
    <property type="component" value="Unassembled WGS sequence"/>
</dbReference>
<keyword evidence="4 5" id="KW-0732">Signal</keyword>
<name>A0ABR8NUA2_9MICO</name>
<dbReference type="PIRSF" id="PIRSF002741">
    <property type="entry name" value="MppA"/>
    <property type="match status" value="1"/>
</dbReference>
<evidence type="ECO:0000313" key="8">
    <source>
        <dbReference type="Proteomes" id="UP000598426"/>
    </source>
</evidence>
<evidence type="ECO:0000256" key="4">
    <source>
        <dbReference type="ARBA" id="ARBA00022729"/>
    </source>
</evidence>
<keyword evidence="3" id="KW-0813">Transport</keyword>
<keyword evidence="8" id="KW-1185">Reference proteome</keyword>
<evidence type="ECO:0000313" key="7">
    <source>
        <dbReference type="EMBL" id="MBD3943327.1"/>
    </source>
</evidence>
<dbReference type="EMBL" id="JACXZS010000012">
    <property type="protein sequence ID" value="MBD3943327.1"/>
    <property type="molecule type" value="Genomic_DNA"/>
</dbReference>
<feature type="chain" id="PRO_5046659588" evidence="5">
    <location>
        <begin position="20"/>
        <end position="516"/>
    </location>
</feature>
<dbReference type="Pfam" id="PF00496">
    <property type="entry name" value="SBP_bac_5"/>
    <property type="match status" value="1"/>
</dbReference>
<dbReference type="InterPro" id="IPR000914">
    <property type="entry name" value="SBP_5_dom"/>
</dbReference>
<reference evidence="7 8" key="1">
    <citation type="submission" date="2020-09" db="EMBL/GenBank/DDBJ databases">
        <title>Isolation and identification of active actinomycetes.</title>
        <authorList>
            <person name="Li X."/>
        </authorList>
    </citation>
    <scope>NUCLEOTIDE SEQUENCE [LARGE SCALE GENOMIC DNA]</scope>
    <source>
        <strain evidence="7 8">NEAU-LLC</strain>
    </source>
</reference>
<dbReference type="Gene3D" id="3.10.105.10">
    <property type="entry name" value="Dipeptide-binding Protein, Domain 3"/>
    <property type="match status" value="1"/>
</dbReference>
<comment type="subcellular location">
    <subcellularLocation>
        <location evidence="1">Cell envelope</location>
    </subcellularLocation>
</comment>
<gene>
    <name evidence="7" type="ORF">IF188_16670</name>
</gene>
<feature type="domain" description="Solute-binding protein family 5" evidence="6">
    <location>
        <begin position="87"/>
        <end position="435"/>
    </location>
</feature>
<dbReference type="Gene3D" id="3.90.76.10">
    <property type="entry name" value="Dipeptide-binding Protein, Domain 1"/>
    <property type="match status" value="1"/>
</dbReference>
<proteinExistence type="inferred from homology"/>